<feature type="transmembrane region" description="Helical" evidence="2">
    <location>
        <begin position="148"/>
        <end position="171"/>
    </location>
</feature>
<proteinExistence type="predicted"/>
<evidence type="ECO:0000313" key="3">
    <source>
        <dbReference type="EMBL" id="GAA1007878.1"/>
    </source>
</evidence>
<keyword evidence="2" id="KW-0472">Membrane</keyword>
<protein>
    <submittedName>
        <fullName evidence="3">Uncharacterized protein</fullName>
    </submittedName>
</protein>
<dbReference type="Pfam" id="PF20554">
    <property type="entry name" value="DUF6766"/>
    <property type="match status" value="1"/>
</dbReference>
<sequence length="241" mass="26385">MTPAPERGGGTAPAPRRVRRFLRHNGLGLFFLTAFLLALAGQAVAGHAEFNDQLVSDGMAPIGFGTYVMSSDFAVDVTENWQSEYLQFFLYILATVWLVQRGSPESKEPGRAGTESDKGQRAGRYATEGSPRWAAATDWRGFVYSRSLGLVMGTVFLLSWLTQSVTGVAAYNEEQLRRLQAPVSWTEYLTAADFWSRTLQNWQSEMLAIASMAVLAIYLRQRGSPESKPVGASDSATGVEG</sequence>
<keyword evidence="4" id="KW-1185">Reference proteome</keyword>
<gene>
    <name evidence="3" type="ORF">GCM10009564_18880</name>
</gene>
<comment type="caution">
    <text evidence="3">The sequence shown here is derived from an EMBL/GenBank/DDBJ whole genome shotgun (WGS) entry which is preliminary data.</text>
</comment>
<reference evidence="4" key="1">
    <citation type="journal article" date="2019" name="Int. J. Syst. Evol. Microbiol.">
        <title>The Global Catalogue of Microorganisms (GCM) 10K type strain sequencing project: providing services to taxonomists for standard genome sequencing and annotation.</title>
        <authorList>
            <consortium name="The Broad Institute Genomics Platform"/>
            <consortium name="The Broad Institute Genome Sequencing Center for Infectious Disease"/>
            <person name="Wu L."/>
            <person name="Ma J."/>
        </authorList>
    </citation>
    <scope>NUCLEOTIDE SEQUENCE [LARGE SCALE GENOMIC DNA]</scope>
    <source>
        <strain evidence="4">JCM 11269</strain>
    </source>
</reference>
<feature type="compositionally biased region" description="Basic and acidic residues" evidence="1">
    <location>
        <begin position="104"/>
        <end position="120"/>
    </location>
</feature>
<feature type="region of interest" description="Disordered" evidence="1">
    <location>
        <begin position="104"/>
        <end position="126"/>
    </location>
</feature>
<keyword evidence="2" id="KW-1133">Transmembrane helix</keyword>
<dbReference type="EMBL" id="BAAAHU010000015">
    <property type="protein sequence ID" value="GAA1007878.1"/>
    <property type="molecule type" value="Genomic_DNA"/>
</dbReference>
<accession>A0ABP4DHT8</accession>
<evidence type="ECO:0000313" key="4">
    <source>
        <dbReference type="Proteomes" id="UP001501072"/>
    </source>
</evidence>
<evidence type="ECO:0000256" key="1">
    <source>
        <dbReference type="SAM" id="MobiDB-lite"/>
    </source>
</evidence>
<dbReference type="RefSeq" id="WP_301477316.1">
    <property type="nucleotide sequence ID" value="NZ_BAAAHU010000015.1"/>
</dbReference>
<dbReference type="Proteomes" id="UP001501072">
    <property type="component" value="Unassembled WGS sequence"/>
</dbReference>
<keyword evidence="2" id="KW-0812">Transmembrane</keyword>
<evidence type="ECO:0000256" key="2">
    <source>
        <dbReference type="SAM" id="Phobius"/>
    </source>
</evidence>
<organism evidence="3 4">
    <name type="scientific">Streptomyces thermogriseus</name>
    <dbReference type="NCBI Taxonomy" id="75292"/>
    <lineage>
        <taxon>Bacteria</taxon>
        <taxon>Bacillati</taxon>
        <taxon>Actinomycetota</taxon>
        <taxon>Actinomycetes</taxon>
        <taxon>Kitasatosporales</taxon>
        <taxon>Streptomycetaceae</taxon>
        <taxon>Streptomyces</taxon>
    </lineage>
</organism>
<dbReference type="InterPro" id="IPR046657">
    <property type="entry name" value="DUF6766"/>
</dbReference>
<feature type="transmembrane region" description="Helical" evidence="2">
    <location>
        <begin position="26"/>
        <end position="45"/>
    </location>
</feature>
<name>A0ABP4DHT8_9ACTN</name>